<name>A0ABU0AWA3_9FIRM</name>
<sequence>MNKKLRVIIGYLFVLVGILMPLIAFTSISYREISADGKYKIFQNEKPHMNPSIESYNEKVEKNEGNIIDPFQNEDYKAFYNIDGLKEDDIFAYIIIPKLDLKKPIYLDASFKHLKMGVAQVEGTSLPIGGKSTRSVIAGHRGGWGDLFFYNIDDLNPGDEIFIDSPLGLLKYAVSDKEIIGPGDWEKILPIKDQDMISLLTCHPKRPPRPKRLLVNAKRVYEEKTIEETKDQKESSVSYLKYGIYAITIIGWISLLIVFINMCKYIVRGKKPRRKKLK</sequence>
<keyword evidence="2" id="KW-0472">Membrane</keyword>
<dbReference type="SUPFAM" id="SSF63817">
    <property type="entry name" value="Sortase"/>
    <property type="match status" value="1"/>
</dbReference>
<keyword evidence="2" id="KW-0812">Transmembrane</keyword>
<feature type="transmembrane region" description="Helical" evidence="2">
    <location>
        <begin position="7"/>
        <end position="30"/>
    </location>
</feature>
<dbReference type="InterPro" id="IPR023365">
    <property type="entry name" value="Sortase_dom-sf"/>
</dbReference>
<evidence type="ECO:0000256" key="1">
    <source>
        <dbReference type="ARBA" id="ARBA00022801"/>
    </source>
</evidence>
<accession>A0ABU0AWA3</accession>
<dbReference type="Gene3D" id="2.40.260.10">
    <property type="entry name" value="Sortase"/>
    <property type="match status" value="1"/>
</dbReference>
<dbReference type="Pfam" id="PF04203">
    <property type="entry name" value="Sortase"/>
    <property type="match status" value="1"/>
</dbReference>
<dbReference type="NCBIfam" id="NF033745">
    <property type="entry name" value="class_C_sortase"/>
    <property type="match status" value="1"/>
</dbReference>
<keyword evidence="1" id="KW-0378">Hydrolase</keyword>
<gene>
    <name evidence="3" type="ORF">J2S72_001561</name>
</gene>
<proteinExistence type="predicted"/>
<dbReference type="EMBL" id="JAUSTN010000008">
    <property type="protein sequence ID" value="MDQ0275532.1"/>
    <property type="molecule type" value="Genomic_DNA"/>
</dbReference>
<reference evidence="3 4" key="1">
    <citation type="submission" date="2023-07" db="EMBL/GenBank/DDBJ databases">
        <title>Genomic Encyclopedia of Type Strains, Phase IV (KMG-IV): sequencing the most valuable type-strain genomes for metagenomic binning, comparative biology and taxonomic classification.</title>
        <authorList>
            <person name="Goeker M."/>
        </authorList>
    </citation>
    <scope>NUCLEOTIDE SEQUENCE [LARGE SCALE GENOMIC DNA]</scope>
    <source>
        <strain evidence="3 4">DSM 22616</strain>
    </source>
</reference>
<dbReference type="RefSeq" id="WP_023055259.1">
    <property type="nucleotide sequence ID" value="NZ_JAUSTN010000008.1"/>
</dbReference>
<evidence type="ECO:0000313" key="4">
    <source>
        <dbReference type="Proteomes" id="UP001236559"/>
    </source>
</evidence>
<protein>
    <submittedName>
        <fullName evidence="3">LPXTG-site transpeptidase (Sortase) family protein</fullName>
    </submittedName>
</protein>
<dbReference type="InterPro" id="IPR005754">
    <property type="entry name" value="Sortase"/>
</dbReference>
<dbReference type="InterPro" id="IPR042002">
    <property type="entry name" value="Sortase_C"/>
</dbReference>
<dbReference type="Proteomes" id="UP001236559">
    <property type="component" value="Unassembled WGS sequence"/>
</dbReference>
<keyword evidence="4" id="KW-1185">Reference proteome</keyword>
<organism evidence="3 4">
    <name type="scientific">Peptoniphilus koenoeneniae</name>
    <dbReference type="NCBI Taxonomy" id="507751"/>
    <lineage>
        <taxon>Bacteria</taxon>
        <taxon>Bacillati</taxon>
        <taxon>Bacillota</taxon>
        <taxon>Tissierellia</taxon>
        <taxon>Tissierellales</taxon>
        <taxon>Peptoniphilaceae</taxon>
        <taxon>Peptoniphilus</taxon>
    </lineage>
</organism>
<comment type="caution">
    <text evidence="3">The sequence shown here is derived from an EMBL/GenBank/DDBJ whole genome shotgun (WGS) entry which is preliminary data.</text>
</comment>
<keyword evidence="2" id="KW-1133">Transmembrane helix</keyword>
<dbReference type="NCBIfam" id="TIGR01076">
    <property type="entry name" value="sortase_fam"/>
    <property type="match status" value="1"/>
</dbReference>
<evidence type="ECO:0000256" key="2">
    <source>
        <dbReference type="SAM" id="Phobius"/>
    </source>
</evidence>
<evidence type="ECO:0000313" key="3">
    <source>
        <dbReference type="EMBL" id="MDQ0275532.1"/>
    </source>
</evidence>
<dbReference type="CDD" id="cd05827">
    <property type="entry name" value="Sortase_C"/>
    <property type="match status" value="1"/>
</dbReference>
<feature type="transmembrane region" description="Helical" evidence="2">
    <location>
        <begin position="242"/>
        <end position="267"/>
    </location>
</feature>